<dbReference type="Pfam" id="PF06974">
    <property type="entry name" value="WS_DGAT_C"/>
    <property type="match status" value="1"/>
</dbReference>
<reference evidence="5" key="1">
    <citation type="submission" date="2023-01" db="EMBL/GenBank/DDBJ databases">
        <title>Key to firefly adult light organ development and bioluminescence: homeobox transcription factors regulate luciferase expression and transportation to peroxisome.</title>
        <authorList>
            <person name="Fu X."/>
        </authorList>
    </citation>
    <scope>NUCLEOTIDE SEQUENCE [LARGE SCALE GENOMIC DNA]</scope>
</reference>
<gene>
    <name evidence="4" type="ORF">RN001_009829</name>
</gene>
<dbReference type="AlphaFoldDB" id="A0AAN7QGU8"/>
<comment type="caution">
    <text evidence="4">The sequence shown here is derived from an EMBL/GenBank/DDBJ whole genome shotgun (WGS) entry which is preliminary data.</text>
</comment>
<protein>
    <recommendedName>
        <fullName evidence="3">O-acyltransferase WSD1 C-terminal domain-containing protein</fullName>
    </recommendedName>
</protein>
<evidence type="ECO:0000313" key="4">
    <source>
        <dbReference type="EMBL" id="KAK4877323.1"/>
    </source>
</evidence>
<feature type="chain" id="PRO_5042947856" description="O-acyltransferase WSD1 C-terminal domain-containing protein" evidence="2">
    <location>
        <begin position="22"/>
        <end position="570"/>
    </location>
</feature>
<feature type="transmembrane region" description="Helical" evidence="1">
    <location>
        <begin position="31"/>
        <end position="58"/>
    </location>
</feature>
<evidence type="ECO:0000313" key="5">
    <source>
        <dbReference type="Proteomes" id="UP001353858"/>
    </source>
</evidence>
<proteinExistence type="predicted"/>
<organism evidence="4 5">
    <name type="scientific">Aquatica leii</name>
    <dbReference type="NCBI Taxonomy" id="1421715"/>
    <lineage>
        <taxon>Eukaryota</taxon>
        <taxon>Metazoa</taxon>
        <taxon>Ecdysozoa</taxon>
        <taxon>Arthropoda</taxon>
        <taxon>Hexapoda</taxon>
        <taxon>Insecta</taxon>
        <taxon>Pterygota</taxon>
        <taxon>Neoptera</taxon>
        <taxon>Endopterygota</taxon>
        <taxon>Coleoptera</taxon>
        <taxon>Polyphaga</taxon>
        <taxon>Elateriformia</taxon>
        <taxon>Elateroidea</taxon>
        <taxon>Lampyridae</taxon>
        <taxon>Luciolinae</taxon>
        <taxon>Aquatica</taxon>
    </lineage>
</organism>
<dbReference type="GO" id="GO:0008374">
    <property type="term" value="F:O-acyltransferase activity"/>
    <property type="evidence" value="ECO:0007669"/>
    <property type="project" value="InterPro"/>
</dbReference>
<feature type="domain" description="O-acyltransferase WSD1 C-terminal" evidence="3">
    <location>
        <begin position="410"/>
        <end position="552"/>
    </location>
</feature>
<dbReference type="GO" id="GO:0019432">
    <property type="term" value="P:triglyceride biosynthetic process"/>
    <property type="evidence" value="ECO:0007669"/>
    <property type="project" value="TreeGrafter"/>
</dbReference>
<keyword evidence="1" id="KW-0812">Transmembrane</keyword>
<name>A0AAN7QGU8_9COLE</name>
<keyword evidence="1" id="KW-0472">Membrane</keyword>
<keyword evidence="5" id="KW-1185">Reference proteome</keyword>
<dbReference type="InterPro" id="IPR009721">
    <property type="entry name" value="O-acyltransferase_WSD1_C"/>
</dbReference>
<dbReference type="EMBL" id="JARPUR010000004">
    <property type="protein sequence ID" value="KAK4877323.1"/>
    <property type="molecule type" value="Genomic_DNA"/>
</dbReference>
<dbReference type="Proteomes" id="UP001353858">
    <property type="component" value="Unassembled WGS sequence"/>
</dbReference>
<feature type="transmembrane region" description="Helical" evidence="1">
    <location>
        <begin position="288"/>
        <end position="308"/>
    </location>
</feature>
<keyword evidence="1" id="KW-1133">Transmembrane helix</keyword>
<dbReference type="GO" id="GO:0005886">
    <property type="term" value="C:plasma membrane"/>
    <property type="evidence" value="ECO:0007669"/>
    <property type="project" value="TreeGrafter"/>
</dbReference>
<accession>A0AAN7QGU8</accession>
<sequence length="570" mass="64693">MNGLILLVLSVLLANIYIVQKNNDGLRRVSILGITFGVLVIILLIPLILTIVLVFATYRQCLNMSLKLKHGQAYRGLLQGFDVVHTVDEISNSKTCILIIFEYDQKNLSKCFFDVFIEEMTKVKKTIFSQIPKFQSKYSQCTGYTYMLKQNVDVVEFVRKMPLIDSKSEELNDAELSQLLGKVHRLDFPKDNTVYWDFLVGTQPVAKKYNNGKNSRWYPVLFRNHHCISDGVSLLKLLVGVLADKQTIKLPSPDTYRGSSVFDDIINSADKLSFDYLIQSLWNTLMKILLSLYVFVLIPSSVFTILFLKANDNNVLHKQALSGKPIFAFVAEENDAYFQKVKRIKHKIANTSFPEVLLTAFSESLCSYFKKKANMCPEFITSAIPIVPGSSQLQHLVPGSVNVNNITFQNNYSLVLLNLPLFIKNGNASFVRRLKLLQKQITILSNSVDYHVMYVLMNFVFSVLPTKLIRIFLYNFQCTTSVSIVPGPIKATYADNALTLIDAGFWIPHLKNIGLGFSVFTYDRRLFIGISVDTELIDSYEEAKSILDDVLRNIDLFEQEVESSDLVVCS</sequence>
<dbReference type="InterPro" id="IPR045034">
    <property type="entry name" value="O-acyltransferase_WSD1-like"/>
</dbReference>
<feature type="signal peptide" evidence="2">
    <location>
        <begin position="1"/>
        <end position="21"/>
    </location>
</feature>
<evidence type="ECO:0000256" key="1">
    <source>
        <dbReference type="SAM" id="Phobius"/>
    </source>
</evidence>
<evidence type="ECO:0000256" key="2">
    <source>
        <dbReference type="SAM" id="SignalP"/>
    </source>
</evidence>
<keyword evidence="2" id="KW-0732">Signal</keyword>
<dbReference type="PANTHER" id="PTHR31650:SF1">
    <property type="entry name" value="WAX ESTER SYNTHASE_DIACYLGLYCEROL ACYLTRANSFERASE 4-RELATED"/>
    <property type="match status" value="1"/>
</dbReference>
<evidence type="ECO:0000259" key="3">
    <source>
        <dbReference type="Pfam" id="PF06974"/>
    </source>
</evidence>
<dbReference type="PANTHER" id="PTHR31650">
    <property type="entry name" value="O-ACYLTRANSFERASE (WSD1-LIKE) FAMILY PROTEIN"/>
    <property type="match status" value="1"/>
</dbReference>